<protein>
    <recommendedName>
        <fullName evidence="3">DUF5786 domain-containing protein</fullName>
    </recommendedName>
</protein>
<organism evidence="1 2">
    <name type="scientific">Halorientalis brevis</name>
    <dbReference type="NCBI Taxonomy" id="1126241"/>
    <lineage>
        <taxon>Archaea</taxon>
        <taxon>Methanobacteriati</taxon>
        <taxon>Methanobacteriota</taxon>
        <taxon>Stenosarchaea group</taxon>
        <taxon>Halobacteria</taxon>
        <taxon>Halobacteriales</taxon>
        <taxon>Haloarculaceae</taxon>
        <taxon>Halorientalis</taxon>
    </lineage>
</organism>
<evidence type="ECO:0008006" key="3">
    <source>
        <dbReference type="Google" id="ProtNLM"/>
    </source>
</evidence>
<dbReference type="EMBL" id="JBHUDJ010000003">
    <property type="protein sequence ID" value="MFD1587144.1"/>
    <property type="molecule type" value="Genomic_DNA"/>
</dbReference>
<dbReference type="AlphaFoldDB" id="A0ABD6CB98"/>
<comment type="caution">
    <text evidence="1">The sequence shown here is derived from an EMBL/GenBank/DDBJ whole genome shotgun (WGS) entry which is preliminary data.</text>
</comment>
<accession>A0ABD6CB98</accession>
<gene>
    <name evidence="1" type="ORF">ACFR9U_09120</name>
</gene>
<sequence>MTDTDDAVEKFLREADTVFGEYDDGYMDADAALRRLRTEIENLEESTE</sequence>
<proteinExistence type="predicted"/>
<evidence type="ECO:0000313" key="1">
    <source>
        <dbReference type="EMBL" id="MFD1587144.1"/>
    </source>
</evidence>
<evidence type="ECO:0000313" key="2">
    <source>
        <dbReference type="Proteomes" id="UP001597119"/>
    </source>
</evidence>
<dbReference type="Proteomes" id="UP001597119">
    <property type="component" value="Unassembled WGS sequence"/>
</dbReference>
<name>A0ABD6CB98_9EURY</name>
<keyword evidence="2" id="KW-1185">Reference proteome</keyword>
<dbReference type="RefSeq" id="WP_247374863.1">
    <property type="nucleotide sequence ID" value="NZ_JALLGV010000001.1"/>
</dbReference>
<reference evidence="1 2" key="1">
    <citation type="journal article" date="2019" name="Int. J. Syst. Evol. Microbiol.">
        <title>The Global Catalogue of Microorganisms (GCM) 10K type strain sequencing project: providing services to taxonomists for standard genome sequencing and annotation.</title>
        <authorList>
            <consortium name="The Broad Institute Genomics Platform"/>
            <consortium name="The Broad Institute Genome Sequencing Center for Infectious Disease"/>
            <person name="Wu L."/>
            <person name="Ma J."/>
        </authorList>
    </citation>
    <scope>NUCLEOTIDE SEQUENCE [LARGE SCALE GENOMIC DNA]</scope>
    <source>
        <strain evidence="1 2">CGMCC 1.12125</strain>
    </source>
</reference>